<comment type="caution">
    <text evidence="1">The sequence shown here is derived from an EMBL/GenBank/DDBJ whole genome shotgun (WGS) entry which is preliminary data.</text>
</comment>
<sequence length="227" mass="26914">MKNIIILIYLFVCSSWYSQIASVEYLVEKQDLKQKFVLDIRDKKSYFYSNEYCENNHDEIFNFVIIEANQGNNVFLFHDQLEDLRVYFSQPIDLVWQLDKETKTVENVILYKATTIYKNKKWTAWYNNETPINSGPFVFGKLPGLIYEVATDGLKISLTGLSKSNKNCFQILKKEERIDKESYDKYNSDFLKKLKEGYRKNTNVFDGITIEALLEESQKKDLFREYL</sequence>
<dbReference type="AlphaFoldDB" id="A0AAP3F057"/>
<proteinExistence type="predicted"/>
<reference evidence="1" key="1">
    <citation type="submission" date="2022-10" db="EMBL/GenBank/DDBJ databases">
        <title>Sifting through the core-genome to identify putative cross-protective antigens against Riemerella anatipestifer.</title>
        <authorList>
            <person name="Zheng X."/>
            <person name="Zhang W."/>
        </authorList>
    </citation>
    <scope>NUCLEOTIDE SEQUENCE</scope>
    <source>
        <strain evidence="1">ZWRA178</strain>
    </source>
</reference>
<dbReference type="RefSeq" id="WP_064971225.1">
    <property type="nucleotide sequence ID" value="NZ_CP029760.1"/>
</dbReference>
<dbReference type="InterPro" id="IPR005901">
    <property type="entry name" value="GLPGLI"/>
</dbReference>
<protein>
    <submittedName>
        <fullName evidence="1">GLPGLI family protein</fullName>
    </submittedName>
</protein>
<name>A0AAP3F057_RIEAN</name>
<organism evidence="1 2">
    <name type="scientific">Riemerella anatipestifer</name>
    <name type="common">Moraxella anatipestifer</name>
    <dbReference type="NCBI Taxonomy" id="34085"/>
    <lineage>
        <taxon>Bacteria</taxon>
        <taxon>Pseudomonadati</taxon>
        <taxon>Bacteroidota</taxon>
        <taxon>Flavobacteriia</taxon>
        <taxon>Flavobacteriales</taxon>
        <taxon>Weeksellaceae</taxon>
        <taxon>Riemerella</taxon>
    </lineage>
</organism>
<dbReference type="NCBIfam" id="TIGR01200">
    <property type="entry name" value="GLPGLI"/>
    <property type="match status" value="1"/>
</dbReference>
<evidence type="ECO:0000313" key="2">
    <source>
        <dbReference type="Proteomes" id="UP001207440"/>
    </source>
</evidence>
<dbReference type="Proteomes" id="UP001207440">
    <property type="component" value="Unassembled WGS sequence"/>
</dbReference>
<gene>
    <name evidence="1" type="ORF">OKE68_10790</name>
</gene>
<dbReference type="EMBL" id="JAOZYT010000103">
    <property type="protein sequence ID" value="MCW0524798.1"/>
    <property type="molecule type" value="Genomic_DNA"/>
</dbReference>
<evidence type="ECO:0000313" key="1">
    <source>
        <dbReference type="EMBL" id="MCW0524798.1"/>
    </source>
</evidence>
<accession>A0AAP3F057</accession>
<dbReference type="Pfam" id="PF09697">
    <property type="entry name" value="Porph_ging"/>
    <property type="match status" value="1"/>
</dbReference>